<accession>A0AAU7GE16</accession>
<evidence type="ECO:0000256" key="2">
    <source>
        <dbReference type="SAM" id="Phobius"/>
    </source>
</evidence>
<dbReference type="AlphaFoldDB" id="A0AAU7GE16"/>
<feature type="compositionally biased region" description="Low complexity" evidence="1">
    <location>
        <begin position="48"/>
        <end position="57"/>
    </location>
</feature>
<feature type="transmembrane region" description="Helical" evidence="2">
    <location>
        <begin position="180"/>
        <end position="202"/>
    </location>
</feature>
<evidence type="ECO:0000256" key="1">
    <source>
        <dbReference type="SAM" id="MobiDB-lite"/>
    </source>
</evidence>
<keyword evidence="2" id="KW-0472">Membrane</keyword>
<dbReference type="RefSeq" id="WP_348789395.1">
    <property type="nucleotide sequence ID" value="NZ_CP157390.1"/>
</dbReference>
<dbReference type="EMBL" id="CP157390">
    <property type="protein sequence ID" value="XBM49477.1"/>
    <property type="molecule type" value="Genomic_DNA"/>
</dbReference>
<evidence type="ECO:0008006" key="4">
    <source>
        <dbReference type="Google" id="ProtNLM"/>
    </source>
</evidence>
<proteinExistence type="predicted"/>
<organism evidence="3">
    <name type="scientific">Leifsonia sp. NPDC080035</name>
    <dbReference type="NCBI Taxonomy" id="3143936"/>
    <lineage>
        <taxon>Bacteria</taxon>
        <taxon>Bacillati</taxon>
        <taxon>Actinomycetota</taxon>
        <taxon>Actinomycetes</taxon>
        <taxon>Micrococcales</taxon>
        <taxon>Microbacteriaceae</taxon>
        <taxon>Leifsonia</taxon>
    </lineage>
</organism>
<gene>
    <name evidence="3" type="ORF">AAME72_06345</name>
</gene>
<feature type="transmembrane region" description="Helical" evidence="2">
    <location>
        <begin position="97"/>
        <end position="118"/>
    </location>
</feature>
<protein>
    <recommendedName>
        <fullName evidence="4">DUF4064 domain-containing protein</fullName>
    </recommendedName>
</protein>
<feature type="region of interest" description="Disordered" evidence="1">
    <location>
        <begin position="1"/>
        <end position="65"/>
    </location>
</feature>
<keyword evidence="2" id="KW-0812">Transmembrane</keyword>
<evidence type="ECO:0000313" key="3">
    <source>
        <dbReference type="EMBL" id="XBM49477.1"/>
    </source>
</evidence>
<keyword evidence="2" id="KW-1133">Transmembrane helix</keyword>
<reference evidence="3" key="1">
    <citation type="submission" date="2024-05" db="EMBL/GenBank/DDBJ databases">
        <title>The Natural Products Discovery Center: Release of the First 8490 Sequenced Strains for Exploring Actinobacteria Biosynthetic Diversity.</title>
        <authorList>
            <person name="Kalkreuter E."/>
            <person name="Kautsar S.A."/>
            <person name="Yang D."/>
            <person name="Bader C.D."/>
            <person name="Teijaro C.N."/>
            <person name="Fluegel L."/>
            <person name="Davis C.M."/>
            <person name="Simpson J.R."/>
            <person name="Lauterbach L."/>
            <person name="Steele A.D."/>
            <person name="Gui C."/>
            <person name="Meng S."/>
            <person name="Li G."/>
            <person name="Viehrig K."/>
            <person name="Ye F."/>
            <person name="Su P."/>
            <person name="Kiefer A.F."/>
            <person name="Nichols A."/>
            <person name="Cepeda A.J."/>
            <person name="Yan W."/>
            <person name="Fan B."/>
            <person name="Jiang Y."/>
            <person name="Adhikari A."/>
            <person name="Zheng C.-J."/>
            <person name="Schuster L."/>
            <person name="Cowan T.M."/>
            <person name="Smanski M.J."/>
            <person name="Chevrette M.G."/>
            <person name="de Carvalho L.P.S."/>
            <person name="Shen B."/>
        </authorList>
    </citation>
    <scope>NUCLEOTIDE SEQUENCE</scope>
    <source>
        <strain evidence="3">NPDC080035</strain>
    </source>
</reference>
<name>A0AAU7GE16_9MICO</name>
<feature type="transmembrane region" description="Helical" evidence="2">
    <location>
        <begin position="148"/>
        <end position="173"/>
    </location>
</feature>
<feature type="transmembrane region" description="Helical" evidence="2">
    <location>
        <begin position="208"/>
        <end position="229"/>
    </location>
</feature>
<feature type="compositionally biased region" description="Pro residues" evidence="1">
    <location>
        <begin position="24"/>
        <end position="47"/>
    </location>
</feature>
<sequence length="237" mass="24221">MSNPEDESKPQQPAEGDAATGGVPPVPPAAPVPPVEPPADAPVPPAAAPEAPAAPAGSYPPPPAAPPAPGAFPAYGATPAAPVAAPTEVPNTVNIAFWLYIASAVLSVVSGIVTAVTAGSNRAAVMDQIQRQGTNLHGLSLDQVADAAIAFAVTWSIITLIFWALTFVLFAFFMRRGANWARIILTVLTALSLLNIIATFGIGALQVIASIVALVLMWLRPSSAWFAAIKASKAPRA</sequence>